<evidence type="ECO:0000256" key="1">
    <source>
        <dbReference type="ARBA" id="ARBA00004123"/>
    </source>
</evidence>
<dbReference type="EMBL" id="BLAL01000246">
    <property type="protein sequence ID" value="GES95881.1"/>
    <property type="molecule type" value="Genomic_DNA"/>
</dbReference>
<protein>
    <submittedName>
        <fullName evidence="9">POP1-domain-containing protein</fullName>
    </submittedName>
</protein>
<evidence type="ECO:0000313" key="9">
    <source>
        <dbReference type="EMBL" id="GES95881.1"/>
    </source>
</evidence>
<evidence type="ECO:0000256" key="4">
    <source>
        <dbReference type="SAM" id="MobiDB-lite"/>
    </source>
</evidence>
<keyword evidence="10" id="KW-1185">Reference proteome</keyword>
<evidence type="ECO:0000256" key="2">
    <source>
        <dbReference type="ARBA" id="ARBA00022694"/>
    </source>
</evidence>
<dbReference type="AlphaFoldDB" id="A0A2Z6QBK7"/>
<sequence length="792" mass="90667">MKKRASTDNNTSKDKKRAKTAVQRTIETHGFTIEDTSSNKANYIPRTIDVVDFAEARAFEINAMNDALERANQAKNSRAAQTLPRHLRRRAASHNVKRLPVRLRKKASEEMELDNTTSKKQNRRKRRRLGSLSAEYKRRQGNKKWLETHMWHSKRMKMTEIWGYKLAEHPSEKSIKASYRASEHLSIIHDASYFGWIKISGDPNSIIKLFNSITDPTLPSVGSERYLSGKRQCSTFIYAYLKYPSHFVIPINLLWMPIIDTEDDNRHILIWIHPSAFEEVLTILEFAREQLKLQDAISIHNLQDELLMFELTGPRSTALLQEVLDIYDEPSGPSNEMLLKPRVNYEAHKAWKALRDLRTSTSLPPSIVLGLTVLDPRLRFPKKVPPRSNVISVESEKEVQVILANWPENAAYSDLWSDNFRNVLRDSKISDGDLDKRRSQLLVPGQKLLLQPEDSLIPVFLIQRDGINMSAQSVRKTSSPEFIGGWNIILPAGWGMAFWKSFIFAGAWVGGLRERHNHHFESGISCFPYDFPGTKSFENWSNGQKKKAQLEYDARPPAKRPNFKKLQVDSPFEPPFYQLIGIKIDQPESLDKAPEVNSMDIIEEPKDQTPWLLQGSKNIHLLENFENLSEEFGQALSTQIMQAFNSRDVNIENQFDLNKALIRVRIEFLARGLPGPNAIIYKTDKNKYDYWANILKSRKNNSGSIEIESDQDSTEEDQPSSLPSKSDIIGYVTTGQFSFSQGHGFAIGCCALTGILDLLKIQRSEKRKIKKFVLVRKITNINCQPATLEFLS</sequence>
<dbReference type="Proteomes" id="UP000247702">
    <property type="component" value="Unassembled WGS sequence"/>
</dbReference>
<dbReference type="InterPro" id="IPR009723">
    <property type="entry name" value="Pop1_N"/>
</dbReference>
<feature type="region of interest" description="Disordered" evidence="4">
    <location>
        <begin position="704"/>
        <end position="723"/>
    </location>
</feature>
<name>A0A2Z6QBK7_9GLOM</name>
<feature type="domain" description="Pop1 N-terminal" evidence="5">
    <location>
        <begin position="134"/>
        <end position="201"/>
    </location>
</feature>
<evidence type="ECO:0000259" key="7">
    <source>
        <dbReference type="Pfam" id="PF22770"/>
    </source>
</evidence>
<reference evidence="9" key="2">
    <citation type="submission" date="2019-10" db="EMBL/GenBank/DDBJ databases">
        <title>Conservation and host-specific expression of non-tandemly repeated heterogenous ribosome RNA gene in arbuscular mycorrhizal fungi.</title>
        <authorList>
            <person name="Maeda T."/>
            <person name="Kobayashi Y."/>
            <person name="Nakagawa T."/>
            <person name="Ezawa T."/>
            <person name="Yamaguchi K."/>
            <person name="Bino T."/>
            <person name="Nishimoto Y."/>
            <person name="Shigenobu S."/>
            <person name="Kawaguchi M."/>
        </authorList>
    </citation>
    <scope>NUCLEOTIDE SEQUENCE</scope>
    <source>
        <strain evidence="9">HR1</strain>
    </source>
</reference>
<feature type="compositionally biased region" description="Acidic residues" evidence="4">
    <location>
        <begin position="707"/>
        <end position="718"/>
    </location>
</feature>
<feature type="domain" description="Pop1 N-terminal" evidence="5">
    <location>
        <begin position="53"/>
        <end position="128"/>
    </location>
</feature>
<comment type="subcellular location">
    <subcellularLocation>
        <location evidence="1">Nucleus</location>
    </subcellularLocation>
</comment>
<dbReference type="PANTHER" id="PTHR22731:SF3">
    <property type="entry name" value="RIBONUCLEASES P_MRP PROTEIN SUBUNIT POP1"/>
    <property type="match status" value="1"/>
</dbReference>
<dbReference type="Pfam" id="PF22770">
    <property type="entry name" value="POP1_C"/>
    <property type="match status" value="1"/>
</dbReference>
<organism evidence="8 10">
    <name type="scientific">Rhizophagus clarus</name>
    <dbReference type="NCBI Taxonomy" id="94130"/>
    <lineage>
        <taxon>Eukaryota</taxon>
        <taxon>Fungi</taxon>
        <taxon>Fungi incertae sedis</taxon>
        <taxon>Mucoromycota</taxon>
        <taxon>Glomeromycotina</taxon>
        <taxon>Glomeromycetes</taxon>
        <taxon>Glomerales</taxon>
        <taxon>Glomeraceae</taxon>
        <taxon>Rhizophagus</taxon>
    </lineage>
</organism>
<evidence type="ECO:0000313" key="10">
    <source>
        <dbReference type="Proteomes" id="UP000247702"/>
    </source>
</evidence>
<feature type="domain" description="POP1 C-terminal" evidence="7">
    <location>
        <begin position="703"/>
        <end position="789"/>
    </location>
</feature>
<feature type="compositionally biased region" description="Basic residues" evidence="4">
    <location>
        <begin position="120"/>
        <end position="129"/>
    </location>
</feature>
<accession>A0A2Z6QBK7</accession>
<dbReference type="OrthoDB" id="442863at2759"/>
<evidence type="ECO:0000259" key="6">
    <source>
        <dbReference type="Pfam" id="PF08170"/>
    </source>
</evidence>
<feature type="domain" description="POPLD" evidence="6">
    <location>
        <begin position="485"/>
        <end position="575"/>
    </location>
</feature>
<dbReference type="SUPFAM" id="SSF103025">
    <property type="entry name" value="Folate-binding domain"/>
    <property type="match status" value="1"/>
</dbReference>
<dbReference type="GO" id="GO:0001682">
    <property type="term" value="P:tRNA 5'-leader removal"/>
    <property type="evidence" value="ECO:0007669"/>
    <property type="project" value="InterPro"/>
</dbReference>
<dbReference type="InterPro" id="IPR039182">
    <property type="entry name" value="Pop1"/>
</dbReference>
<dbReference type="Pfam" id="PF08170">
    <property type="entry name" value="POPLD"/>
    <property type="match status" value="1"/>
</dbReference>
<dbReference type="STRING" id="94130.A0A2Z6QBK7"/>
<dbReference type="PANTHER" id="PTHR22731">
    <property type="entry name" value="RIBONUCLEASES P/MRP PROTEIN SUBUNIT POP1"/>
    <property type="match status" value="1"/>
</dbReference>
<dbReference type="GO" id="GO:0000172">
    <property type="term" value="C:ribonuclease MRP complex"/>
    <property type="evidence" value="ECO:0007669"/>
    <property type="project" value="InterPro"/>
</dbReference>
<gene>
    <name evidence="9" type="ORF">RCL2_002254100</name>
    <name evidence="8" type="ORF">RclHR1_01400016</name>
</gene>
<evidence type="ECO:0000313" key="8">
    <source>
        <dbReference type="EMBL" id="GBB87563.1"/>
    </source>
</evidence>
<dbReference type="Proteomes" id="UP000615446">
    <property type="component" value="Unassembled WGS sequence"/>
</dbReference>
<dbReference type="EMBL" id="BEXD01000447">
    <property type="protein sequence ID" value="GBB87563.1"/>
    <property type="molecule type" value="Genomic_DNA"/>
</dbReference>
<evidence type="ECO:0000256" key="3">
    <source>
        <dbReference type="ARBA" id="ARBA00023242"/>
    </source>
</evidence>
<comment type="caution">
    <text evidence="8">The sequence shown here is derived from an EMBL/GenBank/DDBJ whole genome shotgun (WGS) entry which is preliminary data.</text>
</comment>
<keyword evidence="2" id="KW-0819">tRNA processing</keyword>
<proteinExistence type="predicted"/>
<dbReference type="GO" id="GO:0005655">
    <property type="term" value="C:nucleolar ribonuclease P complex"/>
    <property type="evidence" value="ECO:0007669"/>
    <property type="project" value="InterPro"/>
</dbReference>
<feature type="region of interest" description="Disordered" evidence="4">
    <location>
        <begin position="107"/>
        <end position="133"/>
    </location>
</feature>
<reference evidence="8 10" key="1">
    <citation type="submission" date="2017-11" db="EMBL/GenBank/DDBJ databases">
        <title>The genome of Rhizophagus clarus HR1 reveals common genetic basis of auxotrophy among arbuscular mycorrhizal fungi.</title>
        <authorList>
            <person name="Kobayashi Y."/>
        </authorList>
    </citation>
    <scope>NUCLEOTIDE SEQUENCE [LARGE SCALE GENOMIC DNA]</scope>
    <source>
        <strain evidence="8 10">HR1</strain>
    </source>
</reference>
<keyword evidence="3" id="KW-0539">Nucleus</keyword>
<dbReference type="InterPro" id="IPR055079">
    <property type="entry name" value="POP1_C"/>
</dbReference>
<dbReference type="Pfam" id="PF06978">
    <property type="entry name" value="POP1_N"/>
    <property type="match status" value="2"/>
</dbReference>
<evidence type="ECO:0000259" key="5">
    <source>
        <dbReference type="Pfam" id="PF06978"/>
    </source>
</evidence>
<dbReference type="InterPro" id="IPR012590">
    <property type="entry name" value="POPLD_dom"/>
</dbReference>
<feature type="region of interest" description="Disordered" evidence="4">
    <location>
        <begin position="1"/>
        <end position="22"/>
    </location>
</feature>